<sequence>MSEEVSFLPYEEALKLVGAVMEEEHIHEPDRRVLTVYDKNERELCWFDAEEIMAELAAKEGSLPKKEDELKAKAVELILHQIPAWAAEQP</sequence>
<organism evidence="1 2">
    <name type="scientific">Desulfurivibrio alkaliphilus (strain DSM 19089 / UNIQEM U267 / AHT2)</name>
    <dbReference type="NCBI Taxonomy" id="589865"/>
    <lineage>
        <taxon>Bacteria</taxon>
        <taxon>Pseudomonadati</taxon>
        <taxon>Thermodesulfobacteriota</taxon>
        <taxon>Desulfobulbia</taxon>
        <taxon>Desulfobulbales</taxon>
        <taxon>Desulfobulbaceae</taxon>
        <taxon>Desulfurivibrio</taxon>
    </lineage>
</organism>
<dbReference type="AlphaFoldDB" id="D6Z4A9"/>
<evidence type="ECO:0000313" key="1">
    <source>
        <dbReference type="EMBL" id="ADH86384.1"/>
    </source>
</evidence>
<proteinExistence type="predicted"/>
<gene>
    <name evidence="1" type="ordered locus">DaAHT2_1692</name>
</gene>
<dbReference type="InParanoid" id="D6Z4A9"/>
<evidence type="ECO:0000313" key="2">
    <source>
        <dbReference type="Proteomes" id="UP000001508"/>
    </source>
</evidence>
<dbReference type="RefSeq" id="WP_013163910.1">
    <property type="nucleotide sequence ID" value="NC_014216.1"/>
</dbReference>
<reference evidence="2" key="1">
    <citation type="submission" date="2010-02" db="EMBL/GenBank/DDBJ databases">
        <title>Complete sequence of Desulfurivibrio alkaliphilus AHT2.</title>
        <authorList>
            <consortium name="US DOE Joint Genome Institute"/>
            <person name="Pitluck S."/>
            <person name="Chertkov O."/>
            <person name="Detter J.C."/>
            <person name="Han C."/>
            <person name="Tapia R."/>
            <person name="Larimer F."/>
            <person name="Land M."/>
            <person name="Hauser L."/>
            <person name="Kyrpides N."/>
            <person name="Mikhailova N."/>
            <person name="Sorokin D.Y."/>
            <person name="Muyzer G."/>
            <person name="Woyke T."/>
        </authorList>
    </citation>
    <scope>NUCLEOTIDE SEQUENCE [LARGE SCALE GENOMIC DNA]</scope>
    <source>
        <strain evidence="2">DSM 19089 / UNIQEM U267 / AHT2</strain>
    </source>
</reference>
<dbReference type="EMBL" id="CP001940">
    <property type="protein sequence ID" value="ADH86384.1"/>
    <property type="molecule type" value="Genomic_DNA"/>
</dbReference>
<dbReference type="HOGENOM" id="CLU_2537137_0_0_7"/>
<accession>D6Z4A9</accession>
<protein>
    <submittedName>
        <fullName evidence="1">Uncharacterized protein</fullName>
    </submittedName>
</protein>
<dbReference type="KEGG" id="dak:DaAHT2_1692"/>
<dbReference type="OrthoDB" id="5432180at2"/>
<name>D6Z4A9_DESAT</name>
<keyword evidence="2" id="KW-1185">Reference proteome</keyword>
<dbReference type="Proteomes" id="UP000001508">
    <property type="component" value="Chromosome"/>
</dbReference>